<evidence type="ECO:0000313" key="3">
    <source>
        <dbReference type="Proteomes" id="UP000051621"/>
    </source>
</evidence>
<evidence type="ECO:0000313" key="2">
    <source>
        <dbReference type="EMBL" id="KRL00290.1"/>
    </source>
</evidence>
<gene>
    <name evidence="2" type="ORF">FC81_GL000067</name>
</gene>
<dbReference type="PATRIC" id="fig|1423731.3.peg.70"/>
<comment type="caution">
    <text evidence="2">The sequence shown here is derived from an EMBL/GenBank/DDBJ whole genome shotgun (WGS) entry which is preliminary data.</text>
</comment>
<keyword evidence="3" id="KW-1185">Reference proteome</keyword>
<organism evidence="2 3">
    <name type="scientific">Liquorilactobacillus capillatus DSM 19910</name>
    <dbReference type="NCBI Taxonomy" id="1423731"/>
    <lineage>
        <taxon>Bacteria</taxon>
        <taxon>Bacillati</taxon>
        <taxon>Bacillota</taxon>
        <taxon>Bacilli</taxon>
        <taxon>Lactobacillales</taxon>
        <taxon>Lactobacillaceae</taxon>
        <taxon>Liquorilactobacillus</taxon>
    </lineage>
</organism>
<keyword evidence="1" id="KW-1133">Transmembrane helix</keyword>
<sequence>MILSSHILPYIPAGNYLFILKKLLNIYFFLKTSKKAASKKLAKKPHQKFLMGLLIVNN</sequence>
<dbReference type="AlphaFoldDB" id="A0A0R1M5G8"/>
<dbReference type="EMBL" id="AZEF01000053">
    <property type="protein sequence ID" value="KRL00290.1"/>
    <property type="molecule type" value="Genomic_DNA"/>
</dbReference>
<proteinExistence type="predicted"/>
<protein>
    <submittedName>
        <fullName evidence="2">Uncharacterized protein</fullName>
    </submittedName>
</protein>
<name>A0A0R1M5G8_9LACO</name>
<evidence type="ECO:0000256" key="1">
    <source>
        <dbReference type="SAM" id="Phobius"/>
    </source>
</evidence>
<dbReference type="Proteomes" id="UP000051621">
    <property type="component" value="Unassembled WGS sequence"/>
</dbReference>
<accession>A0A0R1M5G8</accession>
<feature type="transmembrane region" description="Helical" evidence="1">
    <location>
        <begin position="13"/>
        <end position="30"/>
    </location>
</feature>
<keyword evidence="1" id="KW-0812">Transmembrane</keyword>
<keyword evidence="1" id="KW-0472">Membrane</keyword>
<reference evidence="2 3" key="1">
    <citation type="journal article" date="2015" name="Genome Announc.">
        <title>Expanding the biotechnology potential of lactobacilli through comparative genomics of 213 strains and associated genera.</title>
        <authorList>
            <person name="Sun Z."/>
            <person name="Harris H.M."/>
            <person name="McCann A."/>
            <person name="Guo C."/>
            <person name="Argimon S."/>
            <person name="Zhang W."/>
            <person name="Yang X."/>
            <person name="Jeffery I.B."/>
            <person name="Cooney J.C."/>
            <person name="Kagawa T.F."/>
            <person name="Liu W."/>
            <person name="Song Y."/>
            <person name="Salvetti E."/>
            <person name="Wrobel A."/>
            <person name="Rasinkangas P."/>
            <person name="Parkhill J."/>
            <person name="Rea M.C."/>
            <person name="O'Sullivan O."/>
            <person name="Ritari J."/>
            <person name="Douillard F.P."/>
            <person name="Paul Ross R."/>
            <person name="Yang R."/>
            <person name="Briner A.E."/>
            <person name="Felis G.E."/>
            <person name="de Vos W.M."/>
            <person name="Barrangou R."/>
            <person name="Klaenhammer T.R."/>
            <person name="Caufield P.W."/>
            <person name="Cui Y."/>
            <person name="Zhang H."/>
            <person name="O'Toole P.W."/>
        </authorList>
    </citation>
    <scope>NUCLEOTIDE SEQUENCE [LARGE SCALE GENOMIC DNA]</scope>
    <source>
        <strain evidence="2 3">DSM 19910</strain>
    </source>
</reference>